<proteinExistence type="predicted"/>
<evidence type="ECO:0000313" key="2">
    <source>
        <dbReference type="EMBL" id="KAG2930152.1"/>
    </source>
</evidence>
<dbReference type="EMBL" id="RCMV01000323">
    <property type="protein sequence ID" value="KAG3219191.1"/>
    <property type="molecule type" value="Genomic_DNA"/>
</dbReference>
<dbReference type="VEuPathDB" id="FungiDB:PC110_g7097"/>
<dbReference type="AlphaFoldDB" id="A0A8T1I419"/>
<dbReference type="Proteomes" id="UP000774804">
    <property type="component" value="Unassembled WGS sequence"/>
</dbReference>
<gene>
    <name evidence="1" type="ORF">PC113_g7852</name>
    <name evidence="2" type="ORF">PC115_g6652</name>
    <name evidence="3" type="ORF">PC117_g7678</name>
    <name evidence="4" type="ORF">PC118_g6783</name>
    <name evidence="5" type="ORF">PC129_g10032</name>
</gene>
<evidence type="ECO:0000313" key="4">
    <source>
        <dbReference type="EMBL" id="KAG2988341.1"/>
    </source>
</evidence>
<dbReference type="Proteomes" id="UP000697107">
    <property type="component" value="Unassembled WGS sequence"/>
</dbReference>
<dbReference type="Proteomes" id="UP000736787">
    <property type="component" value="Unassembled WGS sequence"/>
</dbReference>
<evidence type="ECO:0000313" key="6">
    <source>
        <dbReference type="Proteomes" id="UP000760860"/>
    </source>
</evidence>
<organism evidence="5 6">
    <name type="scientific">Phytophthora cactorum</name>
    <dbReference type="NCBI Taxonomy" id="29920"/>
    <lineage>
        <taxon>Eukaryota</taxon>
        <taxon>Sar</taxon>
        <taxon>Stramenopiles</taxon>
        <taxon>Oomycota</taxon>
        <taxon>Peronosporomycetes</taxon>
        <taxon>Peronosporales</taxon>
        <taxon>Peronosporaceae</taxon>
        <taxon>Phytophthora</taxon>
    </lineage>
</organism>
<protein>
    <submittedName>
        <fullName evidence="5">Uncharacterized protein</fullName>
    </submittedName>
</protein>
<accession>A0A8T1I419</accession>
<evidence type="ECO:0000313" key="1">
    <source>
        <dbReference type="EMBL" id="KAG2860653.1"/>
    </source>
</evidence>
<dbReference type="Proteomes" id="UP000735874">
    <property type="component" value="Unassembled WGS sequence"/>
</dbReference>
<dbReference type="EMBL" id="RCML01000155">
    <property type="protein sequence ID" value="KAG2988341.1"/>
    <property type="molecule type" value="Genomic_DNA"/>
</dbReference>
<sequence length="82" mass="9328">MPQDFEQMDSTLWIKNAKYFGDKFQPGEGQVHVLVVVPKQQRGLSLETVQDVPQLGGLLKALTVEYQPPQFGTNCHRSNWLN</sequence>
<name>A0A8T1I419_9STRA</name>
<dbReference type="EMBL" id="RCMK01000159">
    <property type="protein sequence ID" value="KAG2946380.1"/>
    <property type="molecule type" value="Genomic_DNA"/>
</dbReference>
<reference evidence="5" key="1">
    <citation type="submission" date="2018-05" db="EMBL/GenBank/DDBJ databases">
        <title>Effector identification in a new, highly contiguous assembly of the strawberry crown rot pathogen Phytophthora cactorum.</title>
        <authorList>
            <person name="Armitage A.D."/>
            <person name="Nellist C.F."/>
            <person name="Bates H."/>
            <person name="Vickerstaff R.J."/>
            <person name="Harrison R.J."/>
        </authorList>
    </citation>
    <scope>NUCLEOTIDE SEQUENCE</scope>
    <source>
        <strain evidence="1">15-7</strain>
        <strain evidence="2">4032</strain>
        <strain evidence="3">4040</strain>
        <strain evidence="4">P415</strain>
        <strain evidence="5">P421</strain>
    </source>
</reference>
<comment type="caution">
    <text evidence="5">The sequence shown here is derived from an EMBL/GenBank/DDBJ whole genome shotgun (WGS) entry which is preliminary data.</text>
</comment>
<evidence type="ECO:0000313" key="5">
    <source>
        <dbReference type="EMBL" id="KAG3219191.1"/>
    </source>
</evidence>
<dbReference type="EMBL" id="RCMG01000177">
    <property type="protein sequence ID" value="KAG2860653.1"/>
    <property type="molecule type" value="Genomic_DNA"/>
</dbReference>
<dbReference type="Proteomes" id="UP000760860">
    <property type="component" value="Unassembled WGS sequence"/>
</dbReference>
<evidence type="ECO:0000313" key="3">
    <source>
        <dbReference type="EMBL" id="KAG2946380.1"/>
    </source>
</evidence>
<dbReference type="EMBL" id="RCMI01000150">
    <property type="protein sequence ID" value="KAG2930152.1"/>
    <property type="molecule type" value="Genomic_DNA"/>
</dbReference>